<feature type="domain" description="Trypsin-co-occurring" evidence="1">
    <location>
        <begin position="17"/>
        <end position="96"/>
    </location>
</feature>
<organism evidence="2 3">
    <name type="scientific">Sphingomonas kyeonggiensis</name>
    <dbReference type="NCBI Taxonomy" id="1268553"/>
    <lineage>
        <taxon>Bacteria</taxon>
        <taxon>Pseudomonadati</taxon>
        <taxon>Pseudomonadota</taxon>
        <taxon>Alphaproteobacteria</taxon>
        <taxon>Sphingomonadales</taxon>
        <taxon>Sphingomonadaceae</taxon>
        <taxon>Sphingomonas</taxon>
    </lineage>
</organism>
<evidence type="ECO:0000259" key="1">
    <source>
        <dbReference type="Pfam" id="PF19493"/>
    </source>
</evidence>
<dbReference type="Pfam" id="PF19493">
    <property type="entry name" value="Trypco1"/>
    <property type="match status" value="1"/>
</dbReference>
<sequence>MYTADSDKLDFVIETSGGSGQMGGAMDRVTDSTRAMIEKAKVAVVQMGEQFSEAVSQIPLQCEYVDVKFGIKFDAEAGVVVSRVSTSASLEVTLRVKPVRSNPPAQPVP</sequence>
<dbReference type="InterPro" id="IPR045794">
    <property type="entry name" value="Trypco1"/>
</dbReference>
<name>A0A7W6NXZ9_9SPHN</name>
<dbReference type="NCBIfam" id="NF041216">
    <property type="entry name" value="CU044_2847_fam"/>
    <property type="match status" value="1"/>
</dbReference>
<reference evidence="2 3" key="1">
    <citation type="submission" date="2020-08" db="EMBL/GenBank/DDBJ databases">
        <title>Genomic Encyclopedia of Type Strains, Phase IV (KMG-IV): sequencing the most valuable type-strain genomes for metagenomic binning, comparative biology and taxonomic classification.</title>
        <authorList>
            <person name="Goeker M."/>
        </authorList>
    </citation>
    <scope>NUCLEOTIDE SEQUENCE [LARGE SCALE GENOMIC DNA]</scope>
    <source>
        <strain evidence="2 3">DSM 101806</strain>
    </source>
</reference>
<accession>A0A7W6NXZ9</accession>
<dbReference type="Proteomes" id="UP000557392">
    <property type="component" value="Unassembled WGS sequence"/>
</dbReference>
<dbReference type="RefSeq" id="WP_183999951.1">
    <property type="nucleotide sequence ID" value="NZ_JACIEH010000003.1"/>
</dbReference>
<comment type="caution">
    <text evidence="2">The sequence shown here is derived from an EMBL/GenBank/DDBJ whole genome shotgun (WGS) entry which is preliminary data.</text>
</comment>
<gene>
    <name evidence="2" type="ORF">GGR46_004241</name>
</gene>
<evidence type="ECO:0000313" key="3">
    <source>
        <dbReference type="Proteomes" id="UP000557392"/>
    </source>
</evidence>
<dbReference type="AlphaFoldDB" id="A0A7W6NXZ9"/>
<dbReference type="EMBL" id="JACIEH010000003">
    <property type="protein sequence ID" value="MBB4100669.1"/>
    <property type="molecule type" value="Genomic_DNA"/>
</dbReference>
<proteinExistence type="predicted"/>
<evidence type="ECO:0000313" key="2">
    <source>
        <dbReference type="EMBL" id="MBB4100669.1"/>
    </source>
</evidence>
<keyword evidence="3" id="KW-1185">Reference proteome</keyword>
<protein>
    <recommendedName>
        <fullName evidence="1">Trypsin-co-occurring domain-containing protein</fullName>
    </recommendedName>
</protein>